<gene>
    <name evidence="6" type="ORF">H8704_02190</name>
</gene>
<dbReference type="Proteomes" id="UP000606193">
    <property type="component" value="Unassembled WGS sequence"/>
</dbReference>
<evidence type="ECO:0000259" key="5">
    <source>
        <dbReference type="PROSITE" id="PS51677"/>
    </source>
</evidence>
<evidence type="ECO:0000313" key="6">
    <source>
        <dbReference type="EMBL" id="MBC8561452.1"/>
    </source>
</evidence>
<evidence type="ECO:0000256" key="2">
    <source>
        <dbReference type="ARBA" id="ARBA00022801"/>
    </source>
</evidence>
<keyword evidence="7" id="KW-1185">Reference proteome</keyword>
<keyword evidence="1" id="KW-0479">Metal-binding</keyword>
<protein>
    <submittedName>
        <fullName evidence="6">Polysaccharide deacetylase family protein</fullName>
    </submittedName>
</protein>
<evidence type="ECO:0000256" key="1">
    <source>
        <dbReference type="ARBA" id="ARBA00022723"/>
    </source>
</evidence>
<dbReference type="SUPFAM" id="SSF88713">
    <property type="entry name" value="Glycoside hydrolase/deacetylase"/>
    <property type="match status" value="1"/>
</dbReference>
<dbReference type="InterPro" id="IPR011330">
    <property type="entry name" value="Glyco_hydro/deAcase_b/a-brl"/>
</dbReference>
<dbReference type="EMBL" id="JACRSX010000002">
    <property type="protein sequence ID" value="MBC8561452.1"/>
    <property type="molecule type" value="Genomic_DNA"/>
</dbReference>
<evidence type="ECO:0000256" key="4">
    <source>
        <dbReference type="SAM" id="Phobius"/>
    </source>
</evidence>
<keyword evidence="4" id="KW-0472">Membrane</keyword>
<feature type="compositionally biased region" description="Polar residues" evidence="3">
    <location>
        <begin position="47"/>
        <end position="56"/>
    </location>
</feature>
<evidence type="ECO:0000256" key="3">
    <source>
        <dbReference type="SAM" id="MobiDB-lite"/>
    </source>
</evidence>
<name>A0ABR7MYJ1_9FIRM</name>
<dbReference type="Gene3D" id="3.20.20.370">
    <property type="entry name" value="Glycoside hydrolase/deacetylase"/>
    <property type="match status" value="1"/>
</dbReference>
<dbReference type="CDD" id="cd10954">
    <property type="entry name" value="CE4_CtAXE_like"/>
    <property type="match status" value="1"/>
</dbReference>
<dbReference type="PANTHER" id="PTHR10587:SF133">
    <property type="entry name" value="CHITIN DEACETYLASE 1-RELATED"/>
    <property type="match status" value="1"/>
</dbReference>
<feature type="compositionally biased region" description="Basic and acidic residues" evidence="3">
    <location>
        <begin position="58"/>
        <end position="84"/>
    </location>
</feature>
<dbReference type="PROSITE" id="PS51677">
    <property type="entry name" value="NODB"/>
    <property type="match status" value="1"/>
</dbReference>
<dbReference type="InterPro" id="IPR050248">
    <property type="entry name" value="Polysacc_deacetylase_ArnD"/>
</dbReference>
<feature type="region of interest" description="Disordered" evidence="3">
    <location>
        <begin position="47"/>
        <end position="84"/>
    </location>
</feature>
<reference evidence="6 7" key="1">
    <citation type="submission" date="2020-08" db="EMBL/GenBank/DDBJ databases">
        <title>Genome public.</title>
        <authorList>
            <person name="Liu C."/>
            <person name="Sun Q."/>
        </authorList>
    </citation>
    <scope>NUCLEOTIDE SEQUENCE [LARGE SCALE GENOMIC DNA]</scope>
    <source>
        <strain evidence="6 7">NSJ-37</strain>
    </source>
</reference>
<keyword evidence="2" id="KW-0378">Hydrolase</keyword>
<dbReference type="Pfam" id="PF01522">
    <property type="entry name" value="Polysacc_deac_1"/>
    <property type="match status" value="1"/>
</dbReference>
<feature type="domain" description="NodB homology" evidence="5">
    <location>
        <begin position="98"/>
        <end position="271"/>
    </location>
</feature>
<dbReference type="PANTHER" id="PTHR10587">
    <property type="entry name" value="GLYCOSYL TRANSFERASE-RELATED"/>
    <property type="match status" value="1"/>
</dbReference>
<proteinExistence type="predicted"/>
<dbReference type="RefSeq" id="WP_249297122.1">
    <property type="nucleotide sequence ID" value="NZ_JACRSX010000002.1"/>
</dbReference>
<keyword evidence="4" id="KW-0812">Transmembrane</keyword>
<comment type="caution">
    <text evidence="6">The sequence shown here is derived from an EMBL/GenBank/DDBJ whole genome shotgun (WGS) entry which is preliminary data.</text>
</comment>
<feature type="transmembrane region" description="Helical" evidence="4">
    <location>
        <begin position="20"/>
        <end position="41"/>
    </location>
</feature>
<evidence type="ECO:0000313" key="7">
    <source>
        <dbReference type="Proteomes" id="UP000606193"/>
    </source>
</evidence>
<accession>A0ABR7MYJ1</accession>
<keyword evidence="4" id="KW-1133">Transmembrane helix</keyword>
<organism evidence="6 7">
    <name type="scientific">Jutongia huaianensis</name>
    <dbReference type="NCBI Taxonomy" id="2763668"/>
    <lineage>
        <taxon>Bacteria</taxon>
        <taxon>Bacillati</taxon>
        <taxon>Bacillota</taxon>
        <taxon>Clostridia</taxon>
        <taxon>Lachnospirales</taxon>
        <taxon>Lachnospiraceae</taxon>
        <taxon>Jutongia</taxon>
    </lineage>
</organism>
<dbReference type="InterPro" id="IPR002509">
    <property type="entry name" value="NODB_dom"/>
</dbReference>
<sequence>MSRGNKGKDRKEQGDSRSIWIMISAAVVLGIVIIAMAVQLVRLNRQGEQNKSQIKTEASVDQKKKNTKEAEKPAGTKEPEEEKVRVEHIRKDLDPEKPMVALTFDDGPYDRVTNRIVKVLAKHDSRATFFVVGNRVERYADTMKNAYNKGNQIATHTFDHGDLSKMKKKQIRRELKRAFRVMKKINGENPTMLRPPYGNVNDKMRQTIRIPMIYWNVDTEDWASRNKDKILSRCKSIKDGDIVLMHDLYPSTAAAVEKLVPKLRKKGFQLVTVEELFYYKGIDAKGGKVYFNGR</sequence>